<evidence type="ECO:0000259" key="2">
    <source>
        <dbReference type="Pfam" id="PF12776"/>
    </source>
</evidence>
<dbReference type="AlphaFoldDB" id="A0A9R0SN64"/>
<protein>
    <recommendedName>
        <fullName evidence="2">Myb/SANT-like domain-containing protein</fullName>
    </recommendedName>
</protein>
<reference evidence="3 4" key="1">
    <citation type="submission" date="2017-09" db="EMBL/GenBank/DDBJ databases">
        <authorList>
            <consortium name="International Durum Wheat Genome Sequencing Consortium (IDWGSC)"/>
            <person name="Milanesi L."/>
        </authorList>
    </citation>
    <scope>NUCLEOTIDE SEQUENCE [LARGE SCALE GENOMIC DNA]</scope>
    <source>
        <strain evidence="4">cv. Svevo</strain>
    </source>
</reference>
<dbReference type="Proteomes" id="UP000324705">
    <property type="component" value="Chromosome 4A"/>
</dbReference>
<keyword evidence="4" id="KW-1185">Reference proteome</keyword>
<feature type="region of interest" description="Disordered" evidence="1">
    <location>
        <begin position="175"/>
        <end position="197"/>
    </location>
</feature>
<dbReference type="EMBL" id="LT934117">
    <property type="protein sequence ID" value="VAH97446.1"/>
    <property type="molecule type" value="Genomic_DNA"/>
</dbReference>
<dbReference type="Pfam" id="PF12776">
    <property type="entry name" value="Myb_DNA-bind_3"/>
    <property type="match status" value="1"/>
</dbReference>
<name>A0A9R0SN64_TRITD</name>
<dbReference type="Gramene" id="TRITD4Av1G220640.1">
    <property type="protein sequence ID" value="TRITD4Av1G220640.1"/>
    <property type="gene ID" value="TRITD4Av1G220640"/>
</dbReference>
<evidence type="ECO:0000313" key="4">
    <source>
        <dbReference type="Proteomes" id="UP000324705"/>
    </source>
</evidence>
<proteinExistence type="predicted"/>
<dbReference type="PANTHER" id="PTHR47127">
    <property type="entry name" value="10A19I.15"/>
    <property type="match status" value="1"/>
</dbReference>
<gene>
    <name evidence="3" type="ORF">TRITD_4Av1G220640</name>
</gene>
<evidence type="ECO:0000313" key="3">
    <source>
        <dbReference type="EMBL" id="VAH97446.1"/>
    </source>
</evidence>
<evidence type="ECO:0000256" key="1">
    <source>
        <dbReference type="SAM" id="MobiDB-lite"/>
    </source>
</evidence>
<feature type="domain" description="Myb/SANT-like" evidence="2">
    <location>
        <begin position="32"/>
        <end position="121"/>
    </location>
</feature>
<dbReference type="InterPro" id="IPR024752">
    <property type="entry name" value="Myb/SANT-like_dom"/>
</dbReference>
<accession>A0A9R0SN64</accession>
<dbReference type="OMA" id="ENTCTIR"/>
<organism evidence="3 4">
    <name type="scientific">Triticum turgidum subsp. durum</name>
    <name type="common">Durum wheat</name>
    <name type="synonym">Triticum durum</name>
    <dbReference type="NCBI Taxonomy" id="4567"/>
    <lineage>
        <taxon>Eukaryota</taxon>
        <taxon>Viridiplantae</taxon>
        <taxon>Streptophyta</taxon>
        <taxon>Embryophyta</taxon>
        <taxon>Tracheophyta</taxon>
        <taxon>Spermatophyta</taxon>
        <taxon>Magnoliopsida</taxon>
        <taxon>Liliopsida</taxon>
        <taxon>Poales</taxon>
        <taxon>Poaceae</taxon>
        <taxon>BOP clade</taxon>
        <taxon>Pooideae</taxon>
        <taxon>Triticodae</taxon>
        <taxon>Triticeae</taxon>
        <taxon>Triticinae</taxon>
        <taxon>Triticum</taxon>
    </lineage>
</organism>
<sequence>MFSQSLVGWTEMESVEVTAASGSSGRAGIIVWTNSMTKTMLGFLAGLVADGKRTSSGFRDVHHRQCAAVLNEQFKLSVIGDQVKNHLKKWRKIWGRVANLKNLSGALWDEDTCTIRLSEEHYAGHCMTHKADAPFLNTPIEHYHAMASIYGTMGAKGQNARSGNDLLSIDLEDEENGEVNTSPNVGESCDPKAPPKKKAKIKHVVEDPLVITLKDGFKLVAEALVKSSRDDDDIPDDLWDVISTLLDFQEEHLAHYYAHLVDNPKTARAFMKLTQINKSVWVSRYVKKNF</sequence>